<keyword evidence="1" id="KW-0812">Transmembrane</keyword>
<dbReference type="KEGG" id="eaz:JHT90_06125"/>
<evidence type="ECO:0000256" key="1">
    <source>
        <dbReference type="SAM" id="Phobius"/>
    </source>
</evidence>
<keyword evidence="3" id="KW-1185">Reference proteome</keyword>
<evidence type="ECO:0000313" key="3">
    <source>
        <dbReference type="Proteomes" id="UP000595278"/>
    </source>
</evidence>
<dbReference type="EMBL" id="CP067393">
    <property type="protein sequence ID" value="QQP86814.1"/>
    <property type="molecule type" value="Genomic_DNA"/>
</dbReference>
<protein>
    <submittedName>
        <fullName evidence="2">Uncharacterized protein</fullName>
    </submittedName>
</protein>
<gene>
    <name evidence="2" type="ORF">JHT90_06125</name>
</gene>
<keyword evidence="1" id="KW-1133">Transmembrane helix</keyword>
<evidence type="ECO:0000313" key="2">
    <source>
        <dbReference type="EMBL" id="QQP86814.1"/>
    </source>
</evidence>
<dbReference type="Proteomes" id="UP000595278">
    <property type="component" value="Chromosome"/>
</dbReference>
<accession>A0A974NHZ1</accession>
<name>A0A974NHZ1_9GAMM</name>
<dbReference type="AlphaFoldDB" id="A0A974NHZ1"/>
<feature type="transmembrane region" description="Helical" evidence="1">
    <location>
        <begin position="5"/>
        <end position="22"/>
    </location>
</feature>
<feature type="transmembrane region" description="Helical" evidence="1">
    <location>
        <begin position="28"/>
        <end position="49"/>
    </location>
</feature>
<sequence>MISLILIYSIFLYFMLSIFFEVSERKAISFSIAFFILLIVTEMIFNNYYDNKLSIQLAINKKIIAEHHEFNIIKNNTTFTDQNSTLIFSELVEPNDAALPYNFNEQTKILVNNLYQSTITNNFFWYRYVVLNSEVIEEQIVTVEEDAVKEFLLKTDKAIYLKIFGEPNPY</sequence>
<keyword evidence="1" id="KW-0472">Membrane</keyword>
<reference evidence="2 3" key="1">
    <citation type="submission" date="2021-01" db="EMBL/GenBank/DDBJ databases">
        <title>Entomomonas sp. F2A isolated from a house cricket (Acheta domesticus).</title>
        <authorList>
            <person name="Spergser J."/>
            <person name="Busse H.-J."/>
        </authorList>
    </citation>
    <scope>NUCLEOTIDE SEQUENCE [LARGE SCALE GENOMIC DNA]</scope>
    <source>
        <strain evidence="2 3">F2A</strain>
    </source>
</reference>
<organism evidence="2 3">
    <name type="scientific">Entomomonas asaccharolytica</name>
    <dbReference type="NCBI Taxonomy" id="2785331"/>
    <lineage>
        <taxon>Bacteria</taxon>
        <taxon>Pseudomonadati</taxon>
        <taxon>Pseudomonadota</taxon>
        <taxon>Gammaproteobacteria</taxon>
        <taxon>Pseudomonadales</taxon>
        <taxon>Pseudomonadaceae</taxon>
        <taxon>Entomomonas</taxon>
    </lineage>
</organism>
<proteinExistence type="predicted"/>
<dbReference type="RefSeq" id="WP_201095250.1">
    <property type="nucleotide sequence ID" value="NZ_CP067393.1"/>
</dbReference>